<dbReference type="HOGENOM" id="CLU_1135003_0_0_1"/>
<reference evidence="1" key="3">
    <citation type="submission" date="2018-05" db="EMBL/GenBank/DDBJ databases">
        <title>OgluRS3 (Oryza glumaepatula Reference Sequence Version 3).</title>
        <authorList>
            <person name="Zhang J."/>
            <person name="Kudrna D."/>
            <person name="Lee S."/>
            <person name="Talag J."/>
            <person name="Welchert J."/>
            <person name="Wing R.A."/>
        </authorList>
    </citation>
    <scope>NUCLEOTIDE SEQUENCE [LARGE SCALE GENOMIC DNA]</scope>
</reference>
<reference evidence="1" key="2">
    <citation type="submission" date="2015-04" db="UniProtKB">
        <authorList>
            <consortium name="EnsemblPlants"/>
        </authorList>
    </citation>
    <scope>IDENTIFICATION</scope>
</reference>
<dbReference type="Gramene" id="OGLUM01G11180.1">
    <property type="protein sequence ID" value="OGLUM01G11180.1"/>
    <property type="gene ID" value="OGLUM01G11180"/>
</dbReference>
<protein>
    <submittedName>
        <fullName evidence="1">Uncharacterized protein</fullName>
    </submittedName>
</protein>
<dbReference type="Proteomes" id="UP000026961">
    <property type="component" value="Chromosome 1"/>
</dbReference>
<dbReference type="EnsemblPlants" id="OGLUM01G11180.1">
    <property type="protein sequence ID" value="OGLUM01G11180.1"/>
    <property type="gene ID" value="OGLUM01G11180"/>
</dbReference>
<evidence type="ECO:0000313" key="2">
    <source>
        <dbReference type="Proteomes" id="UP000026961"/>
    </source>
</evidence>
<name>A0A0D9Y683_9ORYZ</name>
<sequence>MAIRKPLVQVQPKKIEMWQWQPPPLHPGVVTMAKHKLQLEDLSQTCRRDHYCVRCVHAFCSHCCDDHHFVPLGSHIVIPIAGVDAATGKPVIPAHYPRRPDQPITDFVIGLINANDFAEEHPRDAYCMYCFMAFSTALCHHHHTCAADCVLRIVRSHDGRHCVRCTGDEPWFPYMESVLGDPVAVEEEEGDDGEVVAVLLLLPVLRRSSPTACVHCGGEVPKHMRRSVLCSPDCDGAHQLEVAQRRERRDAVLAARRLAKLHIDTV</sequence>
<proteinExistence type="predicted"/>
<evidence type="ECO:0000313" key="1">
    <source>
        <dbReference type="EnsemblPlants" id="OGLUM01G11180.1"/>
    </source>
</evidence>
<organism evidence="1">
    <name type="scientific">Oryza glumipatula</name>
    <dbReference type="NCBI Taxonomy" id="40148"/>
    <lineage>
        <taxon>Eukaryota</taxon>
        <taxon>Viridiplantae</taxon>
        <taxon>Streptophyta</taxon>
        <taxon>Embryophyta</taxon>
        <taxon>Tracheophyta</taxon>
        <taxon>Spermatophyta</taxon>
        <taxon>Magnoliopsida</taxon>
        <taxon>Liliopsida</taxon>
        <taxon>Poales</taxon>
        <taxon>Poaceae</taxon>
        <taxon>BOP clade</taxon>
        <taxon>Oryzoideae</taxon>
        <taxon>Oryzeae</taxon>
        <taxon>Oryzinae</taxon>
        <taxon>Oryza</taxon>
    </lineage>
</organism>
<accession>A0A0D9Y683</accession>
<dbReference type="eggNOG" id="ENOG502R3JT">
    <property type="taxonomic scope" value="Eukaryota"/>
</dbReference>
<dbReference type="AlphaFoldDB" id="A0A0D9Y683"/>
<reference evidence="1" key="1">
    <citation type="submission" date="2013-08" db="EMBL/GenBank/DDBJ databases">
        <title>Oryza genome evolution.</title>
        <authorList>
            <person name="Wing R.A."/>
            <person name="Panaud O."/>
            <person name="Oliveira A.C."/>
        </authorList>
    </citation>
    <scope>NUCLEOTIDE SEQUENCE</scope>
</reference>
<keyword evidence="2" id="KW-1185">Reference proteome</keyword>